<dbReference type="RefSeq" id="WP_378114236.1">
    <property type="nucleotide sequence ID" value="NZ_JBHSNC010000057.1"/>
</dbReference>
<dbReference type="Proteomes" id="UP001596108">
    <property type="component" value="Unassembled WGS sequence"/>
</dbReference>
<reference evidence="2" key="1">
    <citation type="journal article" date="2019" name="Int. J. Syst. Evol. Microbiol.">
        <title>The Global Catalogue of Microorganisms (GCM) 10K type strain sequencing project: providing services to taxonomists for standard genome sequencing and annotation.</title>
        <authorList>
            <consortium name="The Broad Institute Genomics Platform"/>
            <consortium name="The Broad Institute Genome Sequencing Center for Infectious Disease"/>
            <person name="Wu L."/>
            <person name="Ma J."/>
        </authorList>
    </citation>
    <scope>NUCLEOTIDE SEQUENCE [LARGE SCALE GENOMIC DNA]</scope>
    <source>
        <strain evidence="2">CGMCC 1.18578</strain>
    </source>
</reference>
<evidence type="ECO:0000313" key="2">
    <source>
        <dbReference type="Proteomes" id="UP001596108"/>
    </source>
</evidence>
<dbReference type="EMBL" id="JBHSNC010000057">
    <property type="protein sequence ID" value="MFC5532267.1"/>
    <property type="molecule type" value="Genomic_DNA"/>
</dbReference>
<accession>A0ABW0R7F9</accession>
<name>A0ABW0R7F9_9BACL</name>
<keyword evidence="2" id="KW-1185">Reference proteome</keyword>
<proteinExistence type="predicted"/>
<organism evidence="1 2">
    <name type="scientific">Cohnella yongneupensis</name>
    <dbReference type="NCBI Taxonomy" id="425006"/>
    <lineage>
        <taxon>Bacteria</taxon>
        <taxon>Bacillati</taxon>
        <taxon>Bacillota</taxon>
        <taxon>Bacilli</taxon>
        <taxon>Bacillales</taxon>
        <taxon>Paenibacillaceae</taxon>
        <taxon>Cohnella</taxon>
    </lineage>
</organism>
<gene>
    <name evidence="1" type="ORF">ACFPQ4_22865</name>
</gene>
<sequence length="65" mass="7189">MLDINHVDALPELFMLSLNFQEPIGILVGGEKPYTVTGIVESFDDLSVKLEGKWIQLSDVLGVED</sequence>
<comment type="caution">
    <text evidence="1">The sequence shown here is derived from an EMBL/GenBank/DDBJ whole genome shotgun (WGS) entry which is preliminary data.</text>
</comment>
<evidence type="ECO:0000313" key="1">
    <source>
        <dbReference type="EMBL" id="MFC5532267.1"/>
    </source>
</evidence>
<protein>
    <submittedName>
        <fullName evidence="1">Uncharacterized protein</fullName>
    </submittedName>
</protein>